<dbReference type="PROSITE" id="PS50157">
    <property type="entry name" value="ZINC_FINGER_C2H2_2"/>
    <property type="match status" value="2"/>
</dbReference>
<dbReference type="PANTHER" id="PTHR40626:SF32">
    <property type="entry name" value="ZINC FINGER PROTEIN RST2"/>
    <property type="match status" value="1"/>
</dbReference>
<dbReference type="Gene3D" id="3.30.160.60">
    <property type="entry name" value="Classic Zinc Finger"/>
    <property type="match status" value="3"/>
</dbReference>
<evidence type="ECO:0000256" key="7">
    <source>
        <dbReference type="ARBA" id="ARBA00022833"/>
    </source>
</evidence>
<dbReference type="SUPFAM" id="SSF57667">
    <property type="entry name" value="beta-beta-alpha zinc fingers"/>
    <property type="match status" value="1"/>
</dbReference>
<feature type="compositionally biased region" description="Polar residues" evidence="12">
    <location>
        <begin position="53"/>
        <end position="77"/>
    </location>
</feature>
<keyword evidence="3" id="KW-0963">Cytoplasm</keyword>
<feature type="compositionally biased region" description="Polar residues" evidence="12">
    <location>
        <begin position="248"/>
        <end position="259"/>
    </location>
</feature>
<dbReference type="PROSITE" id="PS00028">
    <property type="entry name" value="ZINC_FINGER_C2H2_1"/>
    <property type="match status" value="2"/>
</dbReference>
<evidence type="ECO:0000256" key="8">
    <source>
        <dbReference type="ARBA" id="ARBA00023015"/>
    </source>
</evidence>
<proteinExistence type="predicted"/>
<feature type="region of interest" description="Disordered" evidence="12">
    <location>
        <begin position="53"/>
        <end position="263"/>
    </location>
</feature>
<feature type="compositionally biased region" description="Polar residues" evidence="12">
    <location>
        <begin position="370"/>
        <end position="379"/>
    </location>
</feature>
<dbReference type="PANTHER" id="PTHR40626">
    <property type="entry name" value="MIP31509P"/>
    <property type="match status" value="1"/>
</dbReference>
<feature type="compositionally biased region" description="Low complexity" evidence="12">
    <location>
        <begin position="78"/>
        <end position="106"/>
    </location>
</feature>
<dbReference type="FunFam" id="3.30.160.60:FF:000239">
    <property type="entry name" value="C2H2 type zinc finger protein"/>
    <property type="match status" value="1"/>
</dbReference>
<dbReference type="GO" id="GO:0000978">
    <property type="term" value="F:RNA polymerase II cis-regulatory region sequence-specific DNA binding"/>
    <property type="evidence" value="ECO:0007669"/>
    <property type="project" value="InterPro"/>
</dbReference>
<dbReference type="OrthoDB" id="8117402at2759"/>
<dbReference type="InterPro" id="IPR036236">
    <property type="entry name" value="Znf_C2H2_sf"/>
</dbReference>
<evidence type="ECO:0000256" key="11">
    <source>
        <dbReference type="PROSITE-ProRule" id="PRU00042"/>
    </source>
</evidence>
<gene>
    <name evidence="14 16" type="ORF">P152DRAFT_465353</name>
</gene>
<evidence type="ECO:0000256" key="6">
    <source>
        <dbReference type="ARBA" id="ARBA00022771"/>
    </source>
</evidence>
<dbReference type="GO" id="GO:0071277">
    <property type="term" value="P:cellular response to calcium ion"/>
    <property type="evidence" value="ECO:0007669"/>
    <property type="project" value="UniProtKB-ARBA"/>
</dbReference>
<evidence type="ECO:0000259" key="13">
    <source>
        <dbReference type="PROSITE" id="PS50157"/>
    </source>
</evidence>
<dbReference type="GO" id="GO:0045944">
    <property type="term" value="P:positive regulation of transcription by RNA polymerase II"/>
    <property type="evidence" value="ECO:0007669"/>
    <property type="project" value="UniProtKB-ARBA"/>
</dbReference>
<reference evidence="14 16" key="1">
    <citation type="submission" date="2020-01" db="EMBL/GenBank/DDBJ databases">
        <authorList>
            <consortium name="DOE Joint Genome Institute"/>
            <person name="Haridas S."/>
            <person name="Albert R."/>
            <person name="Binder M."/>
            <person name="Bloem J."/>
            <person name="Labutti K."/>
            <person name="Salamov A."/>
            <person name="Andreopoulos B."/>
            <person name="Baker S.E."/>
            <person name="Barry K."/>
            <person name="Bills G."/>
            <person name="Bluhm B.H."/>
            <person name="Cannon C."/>
            <person name="Castanera R."/>
            <person name="Culley D.E."/>
            <person name="Daum C."/>
            <person name="Ezra D."/>
            <person name="Gonzalez J.B."/>
            <person name="Henrissat B."/>
            <person name="Kuo A."/>
            <person name="Liang C."/>
            <person name="Lipzen A."/>
            <person name="Lutzoni F."/>
            <person name="Magnuson J."/>
            <person name="Mondo S."/>
            <person name="Nolan M."/>
            <person name="Ohm R."/>
            <person name="Pangilinan J."/>
            <person name="Park H.-J."/>
            <person name="Ramirez L."/>
            <person name="Alfaro M."/>
            <person name="Sun H."/>
            <person name="Tritt A."/>
            <person name="Yoshinaga Y."/>
            <person name="Zwiers L.-H."/>
            <person name="Turgeon B.G."/>
            <person name="Goodwin S.B."/>
            <person name="Spatafora J.W."/>
            <person name="Crous P.W."/>
            <person name="Grigoriev I.V."/>
        </authorList>
    </citation>
    <scope>NUCLEOTIDE SEQUENCE</scope>
    <source>
        <strain evidence="14 16">CBS 781.70</strain>
    </source>
</reference>
<evidence type="ECO:0000256" key="5">
    <source>
        <dbReference type="ARBA" id="ARBA00022737"/>
    </source>
</evidence>
<feature type="region of interest" description="Disordered" evidence="12">
    <location>
        <begin position="692"/>
        <end position="742"/>
    </location>
</feature>
<dbReference type="GO" id="GO:0005634">
    <property type="term" value="C:nucleus"/>
    <property type="evidence" value="ECO:0007669"/>
    <property type="project" value="UniProtKB-SubCell"/>
</dbReference>
<dbReference type="Proteomes" id="UP000504638">
    <property type="component" value="Unplaced"/>
</dbReference>
<dbReference type="RefSeq" id="XP_033536159.1">
    <property type="nucleotide sequence ID" value="XM_033680627.1"/>
</dbReference>
<feature type="region of interest" description="Disordered" evidence="12">
    <location>
        <begin position="1"/>
        <end position="37"/>
    </location>
</feature>
<feature type="compositionally biased region" description="Polar residues" evidence="12">
    <location>
        <begin position="12"/>
        <end position="21"/>
    </location>
</feature>
<evidence type="ECO:0000313" key="15">
    <source>
        <dbReference type="Proteomes" id="UP000504638"/>
    </source>
</evidence>
<keyword evidence="4" id="KW-0479">Metal-binding</keyword>
<reference evidence="16" key="3">
    <citation type="submission" date="2025-04" db="UniProtKB">
        <authorList>
            <consortium name="RefSeq"/>
        </authorList>
    </citation>
    <scope>IDENTIFICATION</scope>
    <source>
        <strain evidence="16">CBS 781.70</strain>
    </source>
</reference>
<name>A0A6G1G8X5_9PEZI</name>
<dbReference type="GO" id="GO:0008270">
    <property type="term" value="F:zinc ion binding"/>
    <property type="evidence" value="ECO:0007669"/>
    <property type="project" value="UniProtKB-KW"/>
</dbReference>
<organism evidence="14">
    <name type="scientific">Eremomyces bilateralis CBS 781.70</name>
    <dbReference type="NCBI Taxonomy" id="1392243"/>
    <lineage>
        <taxon>Eukaryota</taxon>
        <taxon>Fungi</taxon>
        <taxon>Dikarya</taxon>
        <taxon>Ascomycota</taxon>
        <taxon>Pezizomycotina</taxon>
        <taxon>Dothideomycetes</taxon>
        <taxon>Dothideomycetes incertae sedis</taxon>
        <taxon>Eremomycetales</taxon>
        <taxon>Eremomycetaceae</taxon>
        <taxon>Eremomyces</taxon>
    </lineage>
</organism>
<feature type="compositionally biased region" description="Low complexity" evidence="12">
    <location>
        <begin position="488"/>
        <end position="500"/>
    </location>
</feature>
<accession>A0A6G1G8X5</accession>
<dbReference type="GeneID" id="54421197"/>
<dbReference type="GO" id="GO:0005737">
    <property type="term" value="C:cytoplasm"/>
    <property type="evidence" value="ECO:0007669"/>
    <property type="project" value="UniProtKB-SubCell"/>
</dbReference>
<feature type="compositionally biased region" description="Basic and acidic residues" evidence="12">
    <location>
        <begin position="419"/>
        <end position="430"/>
    </location>
</feature>
<evidence type="ECO:0000256" key="9">
    <source>
        <dbReference type="ARBA" id="ARBA00023163"/>
    </source>
</evidence>
<evidence type="ECO:0000313" key="16">
    <source>
        <dbReference type="RefSeq" id="XP_033536159.1"/>
    </source>
</evidence>
<protein>
    <recommendedName>
        <fullName evidence="13">C2H2-type domain-containing protein</fullName>
    </recommendedName>
</protein>
<keyword evidence="7" id="KW-0862">Zinc</keyword>
<keyword evidence="15" id="KW-1185">Reference proteome</keyword>
<keyword evidence="5" id="KW-0677">Repeat</keyword>
<dbReference type="FunFam" id="3.30.160.60:FF:000146">
    <property type="entry name" value="C2H2 type zinc finger protein"/>
    <property type="match status" value="1"/>
</dbReference>
<dbReference type="InterPro" id="IPR051059">
    <property type="entry name" value="VerF-like"/>
</dbReference>
<dbReference type="EMBL" id="ML975153">
    <property type="protein sequence ID" value="KAF1814528.1"/>
    <property type="molecule type" value="Genomic_DNA"/>
</dbReference>
<comment type="subcellular location">
    <subcellularLocation>
        <location evidence="2">Cytoplasm</location>
    </subcellularLocation>
    <subcellularLocation>
        <location evidence="1">Nucleus</location>
    </subcellularLocation>
</comment>
<evidence type="ECO:0000313" key="14">
    <source>
        <dbReference type="EMBL" id="KAF1814528.1"/>
    </source>
</evidence>
<keyword evidence="9" id="KW-0804">Transcription</keyword>
<feature type="compositionally biased region" description="Polar residues" evidence="12">
    <location>
        <begin position="122"/>
        <end position="139"/>
    </location>
</feature>
<dbReference type="GO" id="GO:0000785">
    <property type="term" value="C:chromatin"/>
    <property type="evidence" value="ECO:0007669"/>
    <property type="project" value="TreeGrafter"/>
</dbReference>
<feature type="compositionally biased region" description="Polar residues" evidence="12">
    <location>
        <begin position="196"/>
        <end position="214"/>
    </location>
</feature>
<evidence type="ECO:0000256" key="12">
    <source>
        <dbReference type="SAM" id="MobiDB-lite"/>
    </source>
</evidence>
<dbReference type="GO" id="GO:0000981">
    <property type="term" value="F:DNA-binding transcription factor activity, RNA polymerase II-specific"/>
    <property type="evidence" value="ECO:0007669"/>
    <property type="project" value="InterPro"/>
</dbReference>
<feature type="region of interest" description="Disordered" evidence="12">
    <location>
        <begin position="355"/>
        <end position="507"/>
    </location>
</feature>
<evidence type="ECO:0000256" key="3">
    <source>
        <dbReference type="ARBA" id="ARBA00022490"/>
    </source>
</evidence>
<dbReference type="SMART" id="SM00355">
    <property type="entry name" value="ZnF_C2H2"/>
    <property type="match status" value="2"/>
</dbReference>
<evidence type="ECO:0000256" key="2">
    <source>
        <dbReference type="ARBA" id="ARBA00004496"/>
    </source>
</evidence>
<keyword evidence="10" id="KW-0539">Nucleus</keyword>
<evidence type="ECO:0000256" key="1">
    <source>
        <dbReference type="ARBA" id="ARBA00004123"/>
    </source>
</evidence>
<dbReference type="InterPro" id="IPR013087">
    <property type="entry name" value="Znf_C2H2_type"/>
</dbReference>
<dbReference type="FunFam" id="3.30.160.60:FF:000181">
    <property type="entry name" value="C2H2 type zinc finger protein"/>
    <property type="match status" value="1"/>
</dbReference>
<keyword evidence="8" id="KW-0805">Transcription regulation</keyword>
<feature type="domain" description="C2H2-type" evidence="13">
    <location>
        <begin position="538"/>
        <end position="565"/>
    </location>
</feature>
<evidence type="ECO:0000256" key="4">
    <source>
        <dbReference type="ARBA" id="ARBA00022723"/>
    </source>
</evidence>
<dbReference type="AlphaFoldDB" id="A0A6G1G8X5"/>
<keyword evidence="6 11" id="KW-0863">Zinc-finger</keyword>
<feature type="domain" description="C2H2-type" evidence="13">
    <location>
        <begin position="510"/>
        <end position="537"/>
    </location>
</feature>
<sequence length="742" mass="79618">MEAHHQRGRSPSVGQQAIKRQTPSPSPHSSYHTPMVSAGLGLDQSLVGASNSFISNFDSNLNSAGQHPFNLSNSDFNQQPQYSQSQSPFLQPQGSPQNPSNPSFGQQGDGLFSPGLLDGNNPLPNAQDSYNQQFFQNGGANEDPLDPNYLVDPQLLGGGQSVDQSIDPSALLNPASSAPNHDSIPAHLLQPDMRHSSISPQASPSLVQGGFSPNHSRHASLDPSSAAFPPGTGDWSGMRFGSHRRTPSDQYSEVSSQPSPYLGNTEPYDPIEHPSPLMGAQVDPQMAQGAAMFEQITLSENQVHQGHGYPGVSPHHSPHISPNLAAQQQSLPAFTSVDNFGLNQSIGGPYDDVFQNQNQETFPSAPENGMSMNNGQGSMPTPGILISFEPPSRQGSFEPPKPDVKQEDTLQPPSRSPSRNRERAKSDPHAGRSRGSTPALEDRLSPNHARSSRSPSPSGVGKNRRSSTSSVPHDREYMLGLANPDRPSSGASGESVGSGSKRTQKHPATFQCSLCPKRFTRAYNLRSHLRTHTDERPFVCTVCGKAFARQHDRKRHEGLHSGEKKFVCRGQLKSSSQWGCGRRFARADALGRHFRSEAGRVCIRPLLEEEAAEKSWDAAAASQSQSPGMHAGMMGMESGQMGPGIGMSTSPQPGFEGYSGSADPAAQMPYRLPAALLAQYPTLSSVWDSLPTTTVDDLDDRGGDISGRSSYDAGSGYEDEGEGEFGDQRMGASGWVSDSGYY</sequence>
<dbReference type="Pfam" id="PF00096">
    <property type="entry name" value="zf-C2H2"/>
    <property type="match status" value="2"/>
</dbReference>
<reference evidence="16" key="2">
    <citation type="submission" date="2020-04" db="EMBL/GenBank/DDBJ databases">
        <authorList>
            <consortium name="NCBI Genome Project"/>
        </authorList>
    </citation>
    <scope>NUCLEOTIDE SEQUENCE</scope>
    <source>
        <strain evidence="16">CBS 781.70</strain>
    </source>
</reference>
<evidence type="ECO:0000256" key="10">
    <source>
        <dbReference type="ARBA" id="ARBA00023242"/>
    </source>
</evidence>